<keyword evidence="2" id="KW-1185">Reference proteome</keyword>
<protein>
    <recommendedName>
        <fullName evidence="3">Ycf15</fullName>
    </recommendedName>
</protein>
<reference evidence="1 2" key="1">
    <citation type="submission" date="2021-06" db="EMBL/GenBank/DDBJ databases">
        <title>Caerostris darwini draft genome.</title>
        <authorList>
            <person name="Kono N."/>
            <person name="Arakawa K."/>
        </authorList>
    </citation>
    <scope>NUCLEOTIDE SEQUENCE [LARGE SCALE GENOMIC DNA]</scope>
</reference>
<dbReference type="EMBL" id="BPLQ01006243">
    <property type="protein sequence ID" value="GIY20989.1"/>
    <property type="molecule type" value="Genomic_DNA"/>
</dbReference>
<gene>
    <name evidence="1" type="ORF">CDAR_249531</name>
</gene>
<sequence>MIIYYHGNDVTSMIRNHFPPPRIATSSHARFSDPIPRRGGRNPSNISEIVSVSLLENWGELPVWKKKPLRNRSSLRMPVPGCVANQSVPTLY</sequence>
<evidence type="ECO:0008006" key="3">
    <source>
        <dbReference type="Google" id="ProtNLM"/>
    </source>
</evidence>
<dbReference type="AlphaFoldDB" id="A0AAV4RGA6"/>
<proteinExistence type="predicted"/>
<organism evidence="1 2">
    <name type="scientific">Caerostris darwini</name>
    <dbReference type="NCBI Taxonomy" id="1538125"/>
    <lineage>
        <taxon>Eukaryota</taxon>
        <taxon>Metazoa</taxon>
        <taxon>Ecdysozoa</taxon>
        <taxon>Arthropoda</taxon>
        <taxon>Chelicerata</taxon>
        <taxon>Arachnida</taxon>
        <taxon>Araneae</taxon>
        <taxon>Araneomorphae</taxon>
        <taxon>Entelegynae</taxon>
        <taxon>Araneoidea</taxon>
        <taxon>Araneidae</taxon>
        <taxon>Caerostris</taxon>
    </lineage>
</organism>
<dbReference type="Proteomes" id="UP001054837">
    <property type="component" value="Unassembled WGS sequence"/>
</dbReference>
<evidence type="ECO:0000313" key="1">
    <source>
        <dbReference type="EMBL" id="GIY20989.1"/>
    </source>
</evidence>
<comment type="caution">
    <text evidence="1">The sequence shown here is derived from an EMBL/GenBank/DDBJ whole genome shotgun (WGS) entry which is preliminary data.</text>
</comment>
<accession>A0AAV4RGA6</accession>
<name>A0AAV4RGA6_9ARAC</name>
<evidence type="ECO:0000313" key="2">
    <source>
        <dbReference type="Proteomes" id="UP001054837"/>
    </source>
</evidence>